<proteinExistence type="predicted"/>
<gene>
    <name evidence="2" type="ORF">S01H4_51661</name>
</gene>
<dbReference type="EMBL" id="BART01029441">
    <property type="protein sequence ID" value="GAH01270.1"/>
    <property type="molecule type" value="Genomic_DNA"/>
</dbReference>
<feature type="non-terminal residue" evidence="2">
    <location>
        <position position="1"/>
    </location>
</feature>
<feature type="region of interest" description="Disordered" evidence="1">
    <location>
        <begin position="1"/>
        <end position="23"/>
    </location>
</feature>
<name>X1CZ07_9ZZZZ</name>
<dbReference type="AlphaFoldDB" id="X1CZ07"/>
<feature type="compositionally biased region" description="Polar residues" evidence="1">
    <location>
        <begin position="1"/>
        <end position="13"/>
    </location>
</feature>
<evidence type="ECO:0000313" key="2">
    <source>
        <dbReference type="EMBL" id="GAH01270.1"/>
    </source>
</evidence>
<protein>
    <submittedName>
        <fullName evidence="2">Uncharacterized protein</fullName>
    </submittedName>
</protein>
<accession>X1CZ07</accession>
<organism evidence="2">
    <name type="scientific">marine sediment metagenome</name>
    <dbReference type="NCBI Taxonomy" id="412755"/>
    <lineage>
        <taxon>unclassified sequences</taxon>
        <taxon>metagenomes</taxon>
        <taxon>ecological metagenomes</taxon>
    </lineage>
</organism>
<reference evidence="2" key="1">
    <citation type="journal article" date="2014" name="Front. Microbiol.">
        <title>High frequency of phylogenetically diverse reductive dehalogenase-homologous genes in deep subseafloor sedimentary metagenomes.</title>
        <authorList>
            <person name="Kawai M."/>
            <person name="Futagami T."/>
            <person name="Toyoda A."/>
            <person name="Takaki Y."/>
            <person name="Nishi S."/>
            <person name="Hori S."/>
            <person name="Arai W."/>
            <person name="Tsubouchi T."/>
            <person name="Morono Y."/>
            <person name="Uchiyama I."/>
            <person name="Ito T."/>
            <person name="Fujiyama A."/>
            <person name="Inagaki F."/>
            <person name="Takami H."/>
        </authorList>
    </citation>
    <scope>NUCLEOTIDE SEQUENCE</scope>
    <source>
        <strain evidence="2">Expedition CK06-06</strain>
    </source>
</reference>
<sequence>LIALSVNSPFENKSPSDEITIDDDGRVRAPRCKRSIRLFRNTTQMGPTNEFELIPPYSRF</sequence>
<evidence type="ECO:0000256" key="1">
    <source>
        <dbReference type="SAM" id="MobiDB-lite"/>
    </source>
</evidence>
<comment type="caution">
    <text evidence="2">The sequence shown here is derived from an EMBL/GenBank/DDBJ whole genome shotgun (WGS) entry which is preliminary data.</text>
</comment>